<dbReference type="InterPro" id="IPR023213">
    <property type="entry name" value="CAT-like_dom_sf"/>
</dbReference>
<dbReference type="Proteomes" id="UP000076555">
    <property type="component" value="Unassembled WGS sequence"/>
</dbReference>
<dbReference type="GO" id="GO:0016746">
    <property type="term" value="F:acyltransferase activity"/>
    <property type="evidence" value="ECO:0007669"/>
    <property type="project" value="UniProtKB-KW"/>
</dbReference>
<dbReference type="Pfam" id="PF00668">
    <property type="entry name" value="Condensation"/>
    <property type="match status" value="1"/>
</dbReference>
<evidence type="ECO:0000256" key="10">
    <source>
        <dbReference type="ARBA" id="ARBA00032317"/>
    </source>
</evidence>
<comment type="similarity">
    <text evidence="4">Belongs to the acyltransferase PapA5 family.</text>
</comment>
<dbReference type="Gene3D" id="3.30.559.30">
    <property type="entry name" value="Nonribosomal peptide synthetase, condensation domain"/>
    <property type="match status" value="1"/>
</dbReference>
<name>A0A166I248_NODSP</name>
<comment type="catalytic activity">
    <reaction evidence="1">
        <text>2 a mycocerosyl-[mycocerosic acid synthase] + a phthiocerol = a dimycocerosyl phthiocerol + 2 holo-[mycocerosic acid synthase].</text>
        <dbReference type="EC" id="2.3.1.282"/>
    </reaction>
</comment>
<keyword evidence="8" id="KW-0012">Acyltransferase</keyword>
<evidence type="ECO:0000256" key="7">
    <source>
        <dbReference type="ARBA" id="ARBA00022679"/>
    </source>
</evidence>
<evidence type="ECO:0000256" key="2">
    <source>
        <dbReference type="ARBA" id="ARBA00000625"/>
    </source>
</evidence>
<evidence type="ECO:0000256" key="6">
    <source>
        <dbReference type="ARBA" id="ARBA00013449"/>
    </source>
</evidence>
<dbReference type="SUPFAM" id="SSF52777">
    <property type="entry name" value="CoA-dependent acyltransferases"/>
    <property type="match status" value="2"/>
</dbReference>
<evidence type="ECO:0000259" key="12">
    <source>
        <dbReference type="Pfam" id="PF00668"/>
    </source>
</evidence>
<evidence type="ECO:0000256" key="4">
    <source>
        <dbReference type="ARBA" id="ARBA00006558"/>
    </source>
</evidence>
<evidence type="ECO:0000259" key="13">
    <source>
        <dbReference type="Pfam" id="PF16911"/>
    </source>
</evidence>
<evidence type="ECO:0000256" key="11">
    <source>
        <dbReference type="ARBA" id="ARBA00033407"/>
    </source>
</evidence>
<dbReference type="InterPro" id="IPR031641">
    <property type="entry name" value="PapA_C"/>
</dbReference>
<comment type="caution">
    <text evidence="14">The sequence shown here is derived from an EMBL/GenBank/DDBJ whole genome shotgun (WGS) entry which is preliminary data.</text>
</comment>
<organism evidence="14 15">
    <name type="scientific">Nodularia spumigena CENA596</name>
    <dbReference type="NCBI Taxonomy" id="1819295"/>
    <lineage>
        <taxon>Bacteria</taxon>
        <taxon>Bacillati</taxon>
        <taxon>Cyanobacteriota</taxon>
        <taxon>Cyanophyceae</taxon>
        <taxon>Nostocales</taxon>
        <taxon>Nodulariaceae</taxon>
        <taxon>Nodularia</taxon>
    </lineage>
</organism>
<keyword evidence="7 14" id="KW-0808">Transferase</keyword>
<dbReference type="EMBL" id="LWAJ01000284">
    <property type="protein sequence ID" value="KZL47760.1"/>
    <property type="molecule type" value="Genomic_DNA"/>
</dbReference>
<evidence type="ECO:0000256" key="3">
    <source>
        <dbReference type="ARBA" id="ARBA00001907"/>
    </source>
</evidence>
<evidence type="ECO:0000256" key="5">
    <source>
        <dbReference type="ARBA" id="ARBA00012866"/>
    </source>
</evidence>
<evidence type="ECO:0000313" key="14">
    <source>
        <dbReference type="EMBL" id="KZL47760.1"/>
    </source>
</evidence>
<reference evidence="14 15" key="1">
    <citation type="submission" date="2016-04" db="EMBL/GenBank/DDBJ databases">
        <title>Draft Genome Assembly of the Bloom-forming Cyanobacterium Nodularia spumigena Strain CENA596 in Shrimp Production Ponds.</title>
        <authorList>
            <person name="Popin R.V."/>
            <person name="Rigonato J."/>
            <person name="Abreu V.A."/>
            <person name="Andreote A.P."/>
            <person name="Silveira S.B."/>
            <person name="Odebrecht C."/>
            <person name="Fiore M.F."/>
        </authorList>
    </citation>
    <scope>NUCLEOTIDE SEQUENCE [LARGE SCALE GENOMIC DNA]</scope>
    <source>
        <strain evidence="14 15">CENA596</strain>
    </source>
</reference>
<dbReference type="Pfam" id="PF16911">
    <property type="entry name" value="PapA_C"/>
    <property type="match status" value="1"/>
</dbReference>
<dbReference type="InterPro" id="IPR001242">
    <property type="entry name" value="Condensation_dom"/>
</dbReference>
<dbReference type="InterPro" id="IPR052058">
    <property type="entry name" value="Alcohol_O-acetyltransferase"/>
</dbReference>
<sequence length="462" mass="52676">MKTSNILPSLTQQSVQESVENDRNMGCLEQAMENLNSRAKTWNIVTISRIKGPLSAEILRQALDIIQRRHPRLNSRIISSRNRLCFQTEGTTKIPVRVVEKFAHEQWQQVVEQEMNQAIDSSKCLMRAVLVHFQSHSHENYLITTGHHAIGDGLSSIRLHSEILTYCQQIFSGNLINPVTTLLPLPPVEELLPRWTNKFQGKISSTLFLLQMGLQKIWHRPQTLGFEKYVPIAQRRCNIIHRQLDPELTQQLVNSCRQENTTVNSAFSAAIMLIIARNITKNKRKAIKLNCLTYLDLRRHIQPEISDDHMAVLASSIMGFYTIKSNTSFWELARKVKQKFEASTKRGDIFKMILVAKHLIDFSLTYPKQVAATVSVSNAGRVNIPKVYGEFELEEISFLGSHALYAGMFITHVSTFQGKMLLNFVFSEPSISRNTMEGIVNQLISYISHICNFKVQPSSTQI</sequence>
<dbReference type="OrthoDB" id="863140at2"/>
<gene>
    <name evidence="14" type="ORF">A2T98_21710</name>
</gene>
<evidence type="ECO:0000256" key="8">
    <source>
        <dbReference type="ARBA" id="ARBA00023315"/>
    </source>
</evidence>
<dbReference type="AlphaFoldDB" id="A0A166I248"/>
<protein>
    <recommendedName>
        <fullName evidence="6">Phthiocerol/phthiodiolone dimycocerosyl transferase</fullName>
        <ecNumber evidence="5">2.3.1.282</ecNumber>
    </recommendedName>
    <alternativeName>
        <fullName evidence="11">Acyltransferase PapA5</fullName>
    </alternativeName>
    <alternativeName>
        <fullName evidence="9">Phthiocerol/phthiodiolone O-acyltransferase</fullName>
    </alternativeName>
    <alternativeName>
        <fullName evidence="10">Polyketide synthase-associated protein A5</fullName>
    </alternativeName>
</protein>
<dbReference type="PANTHER" id="PTHR28037">
    <property type="entry name" value="ALCOHOL O-ACETYLTRANSFERASE 1-RELATED"/>
    <property type="match status" value="1"/>
</dbReference>
<evidence type="ECO:0000256" key="9">
    <source>
        <dbReference type="ARBA" id="ARBA00030465"/>
    </source>
</evidence>
<dbReference type="GO" id="GO:0008610">
    <property type="term" value="P:lipid biosynthetic process"/>
    <property type="evidence" value="ECO:0007669"/>
    <property type="project" value="UniProtKB-ARBA"/>
</dbReference>
<evidence type="ECO:0000313" key="15">
    <source>
        <dbReference type="Proteomes" id="UP000076555"/>
    </source>
</evidence>
<dbReference type="Gene3D" id="3.30.559.10">
    <property type="entry name" value="Chloramphenicol acetyltransferase-like domain"/>
    <property type="match status" value="1"/>
</dbReference>
<proteinExistence type="inferred from homology"/>
<dbReference type="EC" id="2.3.1.282" evidence="5"/>
<evidence type="ECO:0000256" key="1">
    <source>
        <dbReference type="ARBA" id="ARBA00000026"/>
    </source>
</evidence>
<comment type="catalytic activity">
    <reaction evidence="2">
        <text>2 a mycocerosyl-[mycocerosic acid synthase] + a phenolphthiocerol = a dimycocerosyl phenolphthiocerol + 2 holo-[mycocerosic acid synthase].</text>
        <dbReference type="EC" id="2.3.1.282"/>
    </reaction>
</comment>
<feature type="domain" description="Condensation" evidence="12">
    <location>
        <begin position="33"/>
        <end position="175"/>
    </location>
</feature>
<feature type="domain" description="Phthiocerol/phthiodiolone dimycocerosyl transferase C-terminal" evidence="13">
    <location>
        <begin position="241"/>
        <end position="397"/>
    </location>
</feature>
<accession>A0A166I248</accession>
<comment type="catalytic activity">
    <reaction evidence="3">
        <text>2 a mycocerosyl-[mycocerosic acid synthase] + a phthiodiolone = a dimycocerosyl phthiodiolone + 2 holo-[mycocerosic acid synthase].</text>
        <dbReference type="EC" id="2.3.1.282"/>
    </reaction>
</comment>
<dbReference type="PANTHER" id="PTHR28037:SF1">
    <property type="entry name" value="ALCOHOL O-ACETYLTRANSFERASE 1-RELATED"/>
    <property type="match status" value="1"/>
</dbReference>